<dbReference type="InterPro" id="IPR036612">
    <property type="entry name" value="KH_dom_type_1_sf"/>
</dbReference>
<dbReference type="NCBIfam" id="TIGR00277">
    <property type="entry name" value="HDIG"/>
    <property type="match status" value="1"/>
</dbReference>
<dbReference type="InterPro" id="IPR006675">
    <property type="entry name" value="HDIG_dom"/>
</dbReference>
<gene>
    <name evidence="2" type="ORF">A6V39_02160</name>
</gene>
<feature type="domain" description="HD" evidence="1">
    <location>
        <begin position="188"/>
        <end position="279"/>
    </location>
</feature>
<protein>
    <submittedName>
        <fullName evidence="2">2',3'-cyclic-nucleotide 2'-phosphodiesterase</fullName>
    </submittedName>
</protein>
<dbReference type="Gene3D" id="1.10.3210.10">
    <property type="entry name" value="Hypothetical protein af1432"/>
    <property type="match status" value="1"/>
</dbReference>
<reference evidence="3" key="1">
    <citation type="submission" date="2016-04" db="EMBL/GenBank/DDBJ databases">
        <authorList>
            <person name="Quiroz-Castaneda R.E."/>
            <person name="Martinez-Ocampo F."/>
        </authorList>
    </citation>
    <scope>NUCLEOTIDE SEQUENCE [LARGE SCALE GENOMIC DNA]</scope>
    <source>
        <strain evidence="3">INIFAP01</strain>
    </source>
</reference>
<dbReference type="CDD" id="cd00077">
    <property type="entry name" value="HDc"/>
    <property type="match status" value="1"/>
</dbReference>
<dbReference type="SMART" id="SM00471">
    <property type="entry name" value="HDc"/>
    <property type="match status" value="1"/>
</dbReference>
<evidence type="ECO:0000313" key="3">
    <source>
        <dbReference type="Proteomes" id="UP000077623"/>
    </source>
</evidence>
<dbReference type="Pfam" id="PF01966">
    <property type="entry name" value="HD"/>
    <property type="match status" value="1"/>
</dbReference>
<dbReference type="GO" id="GO:0003723">
    <property type="term" value="F:RNA binding"/>
    <property type="evidence" value="ECO:0007669"/>
    <property type="project" value="InterPro"/>
</dbReference>
<dbReference type="SUPFAM" id="SSF54791">
    <property type="entry name" value="Eukaryotic type KH-domain (KH-domain type I)"/>
    <property type="match status" value="1"/>
</dbReference>
<accession>A0A1A9QDB1</accession>
<dbReference type="RefSeq" id="WP_187150076.1">
    <property type="nucleotide sequence ID" value="NZ_LWUJ01000011.1"/>
</dbReference>
<dbReference type="PROSITE" id="PS51831">
    <property type="entry name" value="HD"/>
    <property type="match status" value="1"/>
</dbReference>
<sequence length="373" mass="43682">MDYNEKNFENDPEVKKELEAYEKYIQENKKNIFNRIVLDAIYTLRIKQPIINCCKKIDLASFPNFTPETIGQLLGKEGQHKQFFINLTKVDLEIDKDKKNRSGIVISKYNSIDVEKACELIKKLLAVKRWDLKKMESLYEEVNREFRERCKKIGEEWLKNFLQYEEFSEQLAVNVGTLQFVYSYSQNILEHSIEVSQISANIAAQLELDVLKAKRAGFFHDIGKATANFGDHVEEGLKIAQEEGLEEYIQNSIESHHGRVVADNPYSMIVKAADILSAGREGARPRQIELIEQRKDMIHKHLMTIPWAKKVVIKNVGNLVQIFIKPEKFSFDKLPIMRLETRAKLRQLQSEYSYNYQIEFHVIYEEHFLLENK</sequence>
<proteinExistence type="predicted"/>
<dbReference type="InterPro" id="IPR006674">
    <property type="entry name" value="HD_domain"/>
</dbReference>
<dbReference type="AlphaFoldDB" id="A0A1A9QDB1"/>
<dbReference type="Proteomes" id="UP000077623">
    <property type="component" value="Unassembled WGS sequence"/>
</dbReference>
<dbReference type="InterPro" id="IPR003607">
    <property type="entry name" value="HD/PDEase_dom"/>
</dbReference>
<dbReference type="SUPFAM" id="SSF109604">
    <property type="entry name" value="HD-domain/PDEase-like"/>
    <property type="match status" value="1"/>
</dbReference>
<organism evidence="2 3">
    <name type="scientific">Candidatus Mycoplasma haematobovis</name>
    <dbReference type="NCBI Taxonomy" id="432608"/>
    <lineage>
        <taxon>Bacteria</taxon>
        <taxon>Bacillati</taxon>
        <taxon>Mycoplasmatota</taxon>
        <taxon>Mollicutes</taxon>
        <taxon>Mycoplasmataceae</taxon>
        <taxon>Mycoplasma</taxon>
    </lineage>
</organism>
<evidence type="ECO:0000259" key="1">
    <source>
        <dbReference type="PROSITE" id="PS51831"/>
    </source>
</evidence>
<dbReference type="EMBL" id="LWUJ01000011">
    <property type="protein sequence ID" value="OAL10228.1"/>
    <property type="molecule type" value="Genomic_DNA"/>
</dbReference>
<name>A0A1A9QDB1_9MOLU</name>
<comment type="caution">
    <text evidence="2">The sequence shown here is derived from an EMBL/GenBank/DDBJ whole genome shotgun (WGS) entry which is preliminary data.</text>
</comment>
<dbReference type="STRING" id="432608.A6V39_02160"/>
<keyword evidence="3" id="KW-1185">Reference proteome</keyword>
<evidence type="ECO:0000313" key="2">
    <source>
        <dbReference type="EMBL" id="OAL10228.1"/>
    </source>
</evidence>